<keyword evidence="7" id="KW-0479">Metal-binding</keyword>
<dbReference type="AlphaFoldDB" id="A0A2G8SJB4"/>
<dbReference type="Proteomes" id="UP000230002">
    <property type="component" value="Unassembled WGS sequence"/>
</dbReference>
<keyword evidence="9" id="KW-0378">Hydrolase</keyword>
<keyword evidence="8" id="KW-0255">Endonuclease</keyword>
<reference evidence="13 14" key="1">
    <citation type="journal article" date="2015" name="Sci. Rep.">
        <title>Chromosome-level genome map provides insights into diverse defense mechanisms in the medicinal fungus Ganoderma sinense.</title>
        <authorList>
            <person name="Zhu Y."/>
            <person name="Xu J."/>
            <person name="Sun C."/>
            <person name="Zhou S."/>
            <person name="Xu H."/>
            <person name="Nelson D.R."/>
            <person name="Qian J."/>
            <person name="Song J."/>
            <person name="Luo H."/>
            <person name="Xiang L."/>
            <person name="Li Y."/>
            <person name="Xu Z."/>
            <person name="Ji A."/>
            <person name="Wang L."/>
            <person name="Lu S."/>
            <person name="Hayward A."/>
            <person name="Sun W."/>
            <person name="Li X."/>
            <person name="Schwartz D.C."/>
            <person name="Wang Y."/>
            <person name="Chen S."/>
        </authorList>
    </citation>
    <scope>NUCLEOTIDE SEQUENCE [LARGE SCALE GENOMIC DNA]</scope>
    <source>
        <strain evidence="13 14">ZZ0214-1</strain>
    </source>
</reference>
<sequence length="109" mass="12593">MPYYAVAKGRTIGIFRAWYKAEKQVNRFSGNEHKKFDTINEAREYLRRCGLFVPEVKRGRPRKGRPTLMLEKDKSKSPYMTQSLATLEPDPRGSSSLRSAAFLGPRNPW</sequence>
<comment type="function">
    <text evidence="2">Endonuclease that specifically degrades the RNA of RNA-DNA hybrids.</text>
</comment>
<keyword evidence="10" id="KW-0460">Magnesium</keyword>
<evidence type="ECO:0000256" key="5">
    <source>
        <dbReference type="ARBA" id="ARBA00017721"/>
    </source>
</evidence>
<organism evidence="13 14">
    <name type="scientific">Ganoderma sinense ZZ0214-1</name>
    <dbReference type="NCBI Taxonomy" id="1077348"/>
    <lineage>
        <taxon>Eukaryota</taxon>
        <taxon>Fungi</taxon>
        <taxon>Dikarya</taxon>
        <taxon>Basidiomycota</taxon>
        <taxon>Agaricomycotina</taxon>
        <taxon>Agaricomycetes</taxon>
        <taxon>Polyporales</taxon>
        <taxon>Polyporaceae</taxon>
        <taxon>Ganoderma</taxon>
    </lineage>
</organism>
<evidence type="ECO:0000256" key="3">
    <source>
        <dbReference type="ARBA" id="ARBA00005300"/>
    </source>
</evidence>
<evidence type="ECO:0000256" key="10">
    <source>
        <dbReference type="ARBA" id="ARBA00022842"/>
    </source>
</evidence>
<dbReference type="SUPFAM" id="SSF55658">
    <property type="entry name" value="L9 N-domain-like"/>
    <property type="match status" value="1"/>
</dbReference>
<comment type="cofactor">
    <cofactor evidence="1">
        <name>Mg(2+)</name>
        <dbReference type="ChEBI" id="CHEBI:18420"/>
    </cofactor>
</comment>
<dbReference type="EC" id="3.1.26.4" evidence="4"/>
<feature type="domain" description="Ribonuclease H1 N-terminal" evidence="12">
    <location>
        <begin position="2"/>
        <end position="45"/>
    </location>
</feature>
<keyword evidence="14" id="KW-1185">Reference proteome</keyword>
<evidence type="ECO:0000256" key="6">
    <source>
        <dbReference type="ARBA" id="ARBA00022722"/>
    </source>
</evidence>
<evidence type="ECO:0000259" key="12">
    <source>
        <dbReference type="Pfam" id="PF01693"/>
    </source>
</evidence>
<dbReference type="FunFam" id="3.40.970.10:FF:000002">
    <property type="entry name" value="Ribonuclease H"/>
    <property type="match status" value="1"/>
</dbReference>
<feature type="region of interest" description="Disordered" evidence="11">
    <location>
        <begin position="60"/>
        <end position="109"/>
    </location>
</feature>
<evidence type="ECO:0000256" key="1">
    <source>
        <dbReference type="ARBA" id="ARBA00001946"/>
    </source>
</evidence>
<dbReference type="STRING" id="1077348.A0A2G8SJB4"/>
<dbReference type="InterPro" id="IPR037056">
    <property type="entry name" value="RNase_H1_N_sf"/>
</dbReference>
<comment type="caution">
    <text evidence="13">The sequence shown here is derived from an EMBL/GenBank/DDBJ whole genome shotgun (WGS) entry which is preliminary data.</text>
</comment>
<dbReference type="OrthoDB" id="3270804at2759"/>
<dbReference type="InterPro" id="IPR009027">
    <property type="entry name" value="Ribosomal_bL9/RNase_H1_N"/>
</dbReference>
<evidence type="ECO:0000256" key="9">
    <source>
        <dbReference type="ARBA" id="ARBA00022801"/>
    </source>
</evidence>
<accession>A0A2G8SJB4</accession>
<evidence type="ECO:0000256" key="8">
    <source>
        <dbReference type="ARBA" id="ARBA00022759"/>
    </source>
</evidence>
<dbReference type="Gene3D" id="3.40.970.10">
    <property type="entry name" value="Ribonuclease H1, N-terminal domain"/>
    <property type="match status" value="1"/>
</dbReference>
<dbReference type="GO" id="GO:0004523">
    <property type="term" value="F:RNA-DNA hybrid ribonuclease activity"/>
    <property type="evidence" value="ECO:0007669"/>
    <property type="project" value="UniProtKB-EC"/>
</dbReference>
<evidence type="ECO:0000256" key="4">
    <source>
        <dbReference type="ARBA" id="ARBA00012180"/>
    </source>
</evidence>
<dbReference type="GO" id="GO:0046872">
    <property type="term" value="F:metal ion binding"/>
    <property type="evidence" value="ECO:0007669"/>
    <property type="project" value="UniProtKB-KW"/>
</dbReference>
<evidence type="ECO:0000256" key="2">
    <source>
        <dbReference type="ARBA" id="ARBA00004065"/>
    </source>
</evidence>
<proteinExistence type="inferred from homology"/>
<name>A0A2G8SJB4_9APHY</name>
<dbReference type="InterPro" id="IPR011320">
    <property type="entry name" value="RNase_H1_N"/>
</dbReference>
<dbReference type="Pfam" id="PF01693">
    <property type="entry name" value="Cauli_VI"/>
    <property type="match status" value="1"/>
</dbReference>
<comment type="similarity">
    <text evidence="3">Belongs to the RNase H family.</text>
</comment>
<keyword evidence="6" id="KW-0540">Nuclease</keyword>
<evidence type="ECO:0000256" key="11">
    <source>
        <dbReference type="SAM" id="MobiDB-lite"/>
    </source>
</evidence>
<evidence type="ECO:0000256" key="7">
    <source>
        <dbReference type="ARBA" id="ARBA00022723"/>
    </source>
</evidence>
<evidence type="ECO:0000313" key="13">
    <source>
        <dbReference type="EMBL" id="PIL33866.1"/>
    </source>
</evidence>
<dbReference type="EMBL" id="AYKW01000006">
    <property type="protein sequence ID" value="PIL33866.1"/>
    <property type="molecule type" value="Genomic_DNA"/>
</dbReference>
<evidence type="ECO:0000313" key="14">
    <source>
        <dbReference type="Proteomes" id="UP000230002"/>
    </source>
</evidence>
<gene>
    <name evidence="13" type="ORF">GSI_03572</name>
</gene>
<protein>
    <recommendedName>
        <fullName evidence="5">Ribonuclease H</fullName>
        <ecNumber evidence="4">3.1.26.4</ecNumber>
    </recommendedName>
</protein>